<evidence type="ECO:0000313" key="3">
    <source>
        <dbReference type="Proteomes" id="UP000654004"/>
    </source>
</evidence>
<evidence type="ECO:0000313" key="2">
    <source>
        <dbReference type="EMBL" id="GGP95571.1"/>
    </source>
</evidence>
<gene>
    <name evidence="2" type="ORF">GCM10009410_32000</name>
</gene>
<reference evidence="3" key="1">
    <citation type="journal article" date="2019" name="Int. J. Syst. Evol. Microbiol.">
        <title>The Global Catalogue of Microorganisms (GCM) 10K type strain sequencing project: providing services to taxonomists for standard genome sequencing and annotation.</title>
        <authorList>
            <consortium name="The Broad Institute Genomics Platform"/>
            <consortium name="The Broad Institute Genome Sequencing Center for Infectious Disease"/>
            <person name="Wu L."/>
            <person name="Ma J."/>
        </authorList>
    </citation>
    <scope>NUCLEOTIDE SEQUENCE [LARGE SCALE GENOMIC DNA]</scope>
    <source>
        <strain evidence="3">JCM 32305</strain>
    </source>
</reference>
<evidence type="ECO:0000256" key="1">
    <source>
        <dbReference type="SAM" id="SignalP"/>
    </source>
</evidence>
<sequence>MPVTNMLKILFAMAISMLLSSSIGIASELSSLSILNDKYPKAIYFRNAENSAANPNISYQKWAKRWSKLDGMVVKALDEEIPGRSIEAQGKFIQYKKDNPSKLMLLHFNGNARDPNFDFDAFKAEDWTYFVGTHSTSPITASDTRFSVVDSNVFRGADDLALVPLKDSGDLDWQNAEQVKIISVGKGNTIHVKRGLFGSKPISHKKGKAYLAPHVSQPPLAPESQQALWRYNFTNIDNDGGMPIRLTKNLLQYLGKGQPLSVFDGVEFDVLADIRGLKHHSRKTPIDYNFDGKASDEDRVFQQQYSVGVMRFLTSLRQELGDNKLILADGNELNQQRAFGILNGIESETWPSHWDPEIDTWSSGMNRHLYWNEHSHLPSFSYIKIGLTPQNKKLKNKPQDNHRRLRVAASLMMDAVAAPAYAPVGLKIDNWPELSLKKRQLGWLGKPIGPYSYMDDQSKKITQHDVSGLLTAATGTQKVSIEGAVVFKGSKGKTTRFILPIELDKPSNVIVSAEIVLNRANTKHPDRANLLTVKTSSTHEQMSWVGPENFISHYGFNSVSAGKQQVIFELEDDTAIKVRSLSVFIGDYVAIRQFEHGAVIANPTNNDNVLNIEKLNKNNGKSIRSGPQKGKGMQSSIVEVPAKDAVFYRHD</sequence>
<proteinExistence type="predicted"/>
<dbReference type="EMBL" id="BMQW01000009">
    <property type="protein sequence ID" value="GGP95571.1"/>
    <property type="molecule type" value="Genomic_DNA"/>
</dbReference>
<dbReference type="Proteomes" id="UP000654004">
    <property type="component" value="Unassembled WGS sequence"/>
</dbReference>
<accession>A0ABQ2QVN5</accession>
<protein>
    <submittedName>
        <fullName evidence="2">Uncharacterized protein</fullName>
    </submittedName>
</protein>
<name>A0ABQ2QVN5_9GAMM</name>
<organism evidence="2 3">
    <name type="scientific">Shewanella ulleungensis</name>
    <dbReference type="NCBI Taxonomy" id="2282699"/>
    <lineage>
        <taxon>Bacteria</taxon>
        <taxon>Pseudomonadati</taxon>
        <taxon>Pseudomonadota</taxon>
        <taxon>Gammaproteobacteria</taxon>
        <taxon>Alteromonadales</taxon>
        <taxon>Shewanellaceae</taxon>
        <taxon>Shewanella</taxon>
    </lineage>
</organism>
<comment type="caution">
    <text evidence="2">The sequence shown here is derived from an EMBL/GenBank/DDBJ whole genome shotgun (WGS) entry which is preliminary data.</text>
</comment>
<feature type="signal peptide" evidence="1">
    <location>
        <begin position="1"/>
        <end position="26"/>
    </location>
</feature>
<keyword evidence="1" id="KW-0732">Signal</keyword>
<keyword evidence="3" id="KW-1185">Reference proteome</keyword>
<feature type="chain" id="PRO_5045865995" evidence="1">
    <location>
        <begin position="27"/>
        <end position="651"/>
    </location>
</feature>